<gene>
    <name evidence="1" type="ORF">C8D95_108189</name>
</gene>
<proteinExistence type="predicted"/>
<dbReference type="GO" id="GO:0046653">
    <property type="term" value="P:tetrahydrofolate metabolic process"/>
    <property type="evidence" value="ECO:0007669"/>
    <property type="project" value="InterPro"/>
</dbReference>
<dbReference type="KEGG" id="salo:EF888_06315"/>
<dbReference type="Proteomes" id="UP000245390">
    <property type="component" value="Unassembled WGS sequence"/>
</dbReference>
<dbReference type="InterPro" id="IPR038561">
    <property type="entry name" value="SoxD_sf"/>
</dbReference>
<dbReference type="Pfam" id="PF04267">
    <property type="entry name" value="SoxD"/>
    <property type="match status" value="1"/>
</dbReference>
<dbReference type="EMBL" id="QGGV01000008">
    <property type="protein sequence ID" value="PWK55309.1"/>
    <property type="molecule type" value="Genomic_DNA"/>
</dbReference>
<comment type="caution">
    <text evidence="1">The sequence shown here is derived from an EMBL/GenBank/DDBJ whole genome shotgun (WGS) entry which is preliminary data.</text>
</comment>
<protein>
    <submittedName>
        <fullName evidence="1">Heterotetrameric sarcosine oxidase delta subunit</fullName>
    </submittedName>
</protein>
<name>A0A316G376_9RHOB</name>
<dbReference type="AlphaFoldDB" id="A0A316G376"/>
<dbReference type="OrthoDB" id="5420070at2"/>
<dbReference type="Gene3D" id="3.30.2270.10">
    <property type="entry name" value="Folate-binding superfamily"/>
    <property type="match status" value="1"/>
</dbReference>
<organism evidence="1 2">
    <name type="scientific">Silicimonas algicola</name>
    <dbReference type="NCBI Taxonomy" id="1826607"/>
    <lineage>
        <taxon>Bacteria</taxon>
        <taxon>Pseudomonadati</taxon>
        <taxon>Pseudomonadota</taxon>
        <taxon>Alphaproteobacteria</taxon>
        <taxon>Rhodobacterales</taxon>
        <taxon>Paracoccaceae</taxon>
    </lineage>
</organism>
<reference evidence="1 2" key="1">
    <citation type="submission" date="2018-05" db="EMBL/GenBank/DDBJ databases">
        <title>Genomic Encyclopedia of Type Strains, Phase IV (KMG-IV): sequencing the most valuable type-strain genomes for metagenomic binning, comparative biology and taxonomic classification.</title>
        <authorList>
            <person name="Goeker M."/>
        </authorList>
    </citation>
    <scope>NUCLEOTIDE SEQUENCE [LARGE SCALE GENOMIC DNA]</scope>
    <source>
        <strain evidence="1 2">DSM 103371</strain>
    </source>
</reference>
<sequence length="86" mass="9529">MRLTCPHCGERDLREFAARGSAVVLSRPSAGASAEEWADYLHIRDNPAGEARDLFYHTPCGLWIEVTRSTITHAVIAARPVREAKP</sequence>
<keyword evidence="2" id="KW-1185">Reference proteome</keyword>
<evidence type="ECO:0000313" key="2">
    <source>
        <dbReference type="Proteomes" id="UP000245390"/>
    </source>
</evidence>
<dbReference type="RefSeq" id="WP_109760301.1">
    <property type="nucleotide sequence ID" value="NZ_CP034588.1"/>
</dbReference>
<accession>A0A316G376</accession>
<dbReference type="GO" id="GO:0008115">
    <property type="term" value="F:sarcosine oxidase activity"/>
    <property type="evidence" value="ECO:0007669"/>
    <property type="project" value="InterPro"/>
</dbReference>
<evidence type="ECO:0000313" key="1">
    <source>
        <dbReference type="EMBL" id="PWK55309.1"/>
    </source>
</evidence>
<dbReference type="InterPro" id="IPR006279">
    <property type="entry name" value="SoxD"/>
</dbReference>